<dbReference type="Proteomes" id="UP000729402">
    <property type="component" value="Unassembled WGS sequence"/>
</dbReference>
<evidence type="ECO:0000313" key="2">
    <source>
        <dbReference type="EMBL" id="KAG8090841.1"/>
    </source>
</evidence>
<dbReference type="EMBL" id="JAAALK010000081">
    <property type="protein sequence ID" value="KAG8090841.1"/>
    <property type="molecule type" value="Genomic_DNA"/>
</dbReference>
<dbReference type="AlphaFoldDB" id="A0A8J5WJT7"/>
<evidence type="ECO:0000313" key="3">
    <source>
        <dbReference type="Proteomes" id="UP000729402"/>
    </source>
</evidence>
<accession>A0A8J5WJT7</accession>
<gene>
    <name evidence="2" type="ORF">GUJ93_ZPchr0011g27841</name>
</gene>
<evidence type="ECO:0000256" key="1">
    <source>
        <dbReference type="SAM" id="MobiDB-lite"/>
    </source>
</evidence>
<protein>
    <submittedName>
        <fullName evidence="2">Uncharacterized protein</fullName>
    </submittedName>
</protein>
<feature type="region of interest" description="Disordered" evidence="1">
    <location>
        <begin position="1"/>
        <end position="27"/>
    </location>
</feature>
<proteinExistence type="predicted"/>
<name>A0A8J5WJT7_ZIZPA</name>
<reference evidence="2" key="1">
    <citation type="journal article" date="2021" name="bioRxiv">
        <title>Whole Genome Assembly and Annotation of Northern Wild Rice, Zizania palustris L., Supports a Whole Genome Duplication in the Zizania Genus.</title>
        <authorList>
            <person name="Haas M."/>
            <person name="Kono T."/>
            <person name="Macchietto M."/>
            <person name="Millas R."/>
            <person name="McGilp L."/>
            <person name="Shao M."/>
            <person name="Duquette J."/>
            <person name="Hirsch C.N."/>
            <person name="Kimball J."/>
        </authorList>
    </citation>
    <scope>NUCLEOTIDE SEQUENCE</scope>
    <source>
        <tissue evidence="2">Fresh leaf tissue</tissue>
    </source>
</reference>
<sequence length="122" mass="13264">MRAPRRAASPLAWQPRPARPSMRTRSRRLVPRTRARAYWRLYLMCAVAGVTGGTEAVGAEAAATGRVQLGRRTGSRAGAREPRHRQLWVGCGTGDEAVCGVVQGELGSTDNMPNQTDMAWFG</sequence>
<organism evidence="2 3">
    <name type="scientific">Zizania palustris</name>
    <name type="common">Northern wild rice</name>
    <dbReference type="NCBI Taxonomy" id="103762"/>
    <lineage>
        <taxon>Eukaryota</taxon>
        <taxon>Viridiplantae</taxon>
        <taxon>Streptophyta</taxon>
        <taxon>Embryophyta</taxon>
        <taxon>Tracheophyta</taxon>
        <taxon>Spermatophyta</taxon>
        <taxon>Magnoliopsida</taxon>
        <taxon>Liliopsida</taxon>
        <taxon>Poales</taxon>
        <taxon>Poaceae</taxon>
        <taxon>BOP clade</taxon>
        <taxon>Oryzoideae</taxon>
        <taxon>Oryzeae</taxon>
        <taxon>Zizaniinae</taxon>
        <taxon>Zizania</taxon>
    </lineage>
</organism>
<keyword evidence="3" id="KW-1185">Reference proteome</keyword>
<reference evidence="2" key="2">
    <citation type="submission" date="2021-02" db="EMBL/GenBank/DDBJ databases">
        <authorList>
            <person name="Kimball J.A."/>
            <person name="Haas M.W."/>
            <person name="Macchietto M."/>
            <person name="Kono T."/>
            <person name="Duquette J."/>
            <person name="Shao M."/>
        </authorList>
    </citation>
    <scope>NUCLEOTIDE SEQUENCE</scope>
    <source>
        <tissue evidence="2">Fresh leaf tissue</tissue>
    </source>
</reference>
<comment type="caution">
    <text evidence="2">The sequence shown here is derived from an EMBL/GenBank/DDBJ whole genome shotgun (WGS) entry which is preliminary data.</text>
</comment>